<proteinExistence type="predicted"/>
<organism evidence="1">
    <name type="scientific">Solanum chacoense</name>
    <name type="common">Chaco potato</name>
    <dbReference type="NCBI Taxonomy" id="4108"/>
    <lineage>
        <taxon>Eukaryota</taxon>
        <taxon>Viridiplantae</taxon>
        <taxon>Streptophyta</taxon>
        <taxon>Embryophyta</taxon>
        <taxon>Tracheophyta</taxon>
        <taxon>Spermatophyta</taxon>
        <taxon>Magnoliopsida</taxon>
        <taxon>eudicotyledons</taxon>
        <taxon>Gunneridae</taxon>
        <taxon>Pentapetalae</taxon>
        <taxon>asterids</taxon>
        <taxon>lamiids</taxon>
        <taxon>Solanales</taxon>
        <taxon>Solanaceae</taxon>
        <taxon>Solanoideae</taxon>
        <taxon>Solaneae</taxon>
        <taxon>Solanum</taxon>
    </lineage>
</organism>
<dbReference type="EMBL" id="GEDG01027470">
    <property type="protein sequence ID" value="JAP13828.1"/>
    <property type="molecule type" value="Transcribed_RNA"/>
</dbReference>
<name>A0A0V0H0G5_SOLCH</name>
<sequence length="81" mass="9300">MSSLGWLVDHYQFHSLHPSSSLAHSKLLILLSSRLTRHSHHESTWSLIFDPSVKPPHTLSGAIHFFWIHNKLFQGSYRGVV</sequence>
<evidence type="ECO:0000313" key="1">
    <source>
        <dbReference type="EMBL" id="JAP13828.1"/>
    </source>
</evidence>
<reference evidence="1" key="1">
    <citation type="submission" date="2015-12" db="EMBL/GenBank/DDBJ databases">
        <title>Gene expression during late stages of embryo sac development: a critical building block for successful pollen-pistil interactions.</title>
        <authorList>
            <person name="Liu Y."/>
            <person name="Joly V."/>
            <person name="Sabar M."/>
            <person name="Matton D.P."/>
        </authorList>
    </citation>
    <scope>NUCLEOTIDE SEQUENCE</scope>
</reference>
<accession>A0A0V0H0G5</accession>
<protein>
    <submittedName>
        <fullName evidence="1">Putative ovule protein</fullName>
    </submittedName>
</protein>
<dbReference type="AlphaFoldDB" id="A0A0V0H0G5"/>